<accession>A0A1W1B8B6</accession>
<protein>
    <submittedName>
        <fullName evidence="1">Uncharacterized protein</fullName>
    </submittedName>
</protein>
<evidence type="ECO:0000313" key="1">
    <source>
        <dbReference type="EMBL" id="SFV49755.1"/>
    </source>
</evidence>
<sequence>MHIDITPEALLTQLDYHVNPKTVAQINSAIANTKSFNSFSKHILSLKDEISHMNGFIALSNSHNYFKIKCEEDNSKENIERFTKAVKHWADKYKITLQQVVNKPTYYIIGQK</sequence>
<gene>
    <name evidence="1" type="ORF">MNB_SV-6-443</name>
</gene>
<proteinExistence type="predicted"/>
<name>A0A1W1B8B6_9ZZZZ</name>
<reference evidence="1" key="1">
    <citation type="submission" date="2016-10" db="EMBL/GenBank/DDBJ databases">
        <authorList>
            <person name="de Groot N.N."/>
        </authorList>
    </citation>
    <scope>NUCLEOTIDE SEQUENCE</scope>
</reference>
<organism evidence="1">
    <name type="scientific">hydrothermal vent metagenome</name>
    <dbReference type="NCBI Taxonomy" id="652676"/>
    <lineage>
        <taxon>unclassified sequences</taxon>
        <taxon>metagenomes</taxon>
        <taxon>ecological metagenomes</taxon>
    </lineage>
</organism>
<dbReference type="AlphaFoldDB" id="A0A1W1B8B6"/>
<dbReference type="EMBL" id="FPHC01000001">
    <property type="protein sequence ID" value="SFV49755.1"/>
    <property type="molecule type" value="Genomic_DNA"/>
</dbReference>